<dbReference type="Gene3D" id="2.160.20.10">
    <property type="entry name" value="Single-stranded right-handed beta-helix, Pectin lyase-like"/>
    <property type="match status" value="2"/>
</dbReference>
<dbReference type="InterPro" id="IPR006626">
    <property type="entry name" value="PbH1"/>
</dbReference>
<dbReference type="AlphaFoldDB" id="A0A410FSP8"/>
<dbReference type="InterPro" id="IPR011050">
    <property type="entry name" value="Pectin_lyase_fold/virulence"/>
</dbReference>
<dbReference type="InterPro" id="IPR038695">
    <property type="entry name" value="Saro_0823-like_sf"/>
</dbReference>
<dbReference type="KEGG" id="bih:BIP78_0275"/>
<dbReference type="InterPro" id="IPR003795">
    <property type="entry name" value="DUF192"/>
</dbReference>
<evidence type="ECO:0000259" key="1">
    <source>
        <dbReference type="Pfam" id="PF13229"/>
    </source>
</evidence>
<feature type="domain" description="Right handed beta helix" evidence="1">
    <location>
        <begin position="182"/>
        <end position="332"/>
    </location>
</feature>
<evidence type="ECO:0000313" key="3">
    <source>
        <dbReference type="Proteomes" id="UP000287233"/>
    </source>
</evidence>
<dbReference type="SUPFAM" id="SSF51126">
    <property type="entry name" value="Pectin lyase-like"/>
    <property type="match status" value="2"/>
</dbReference>
<name>A0A410FSP8_BIPS1</name>
<dbReference type="PANTHER" id="PTHR37953">
    <property type="entry name" value="UPF0127 PROTEIN MJ1496"/>
    <property type="match status" value="1"/>
</dbReference>
<dbReference type="EMBL" id="CP034928">
    <property type="protein sequence ID" value="QAA76043.1"/>
    <property type="molecule type" value="Genomic_DNA"/>
</dbReference>
<dbReference type="InterPro" id="IPR012334">
    <property type="entry name" value="Pectin_lyas_fold"/>
</dbReference>
<sequence>MHRAMAVLLSGVALVVGVAAERGPIAILSDADFTAENGVIGGAGTPGDPYLIVGWEIRVPSGGLYGIRIENTTVSFVVRGCRVSGAMDSRGAAVLLTDVIGGVIEDCSVTDSINGIRIKTSRDVTVRDNFLGVRGVGFQVLGLDTEHFRHSVEPTNTVNGQEIRYYYGLSGQVLEGIAAGHITLAGCRDVTLRGAKIDRGDGITIALSESVRIENADVSRATGNGIFIFSSPGTVVTNSPRIANSAQAGISVLLSDRVWVENVGLYANQVGLAVNASDEVTVRNNAFGANPIGVLVTGGSQDTLIQQGLFYQNRHGVEIETSSGAKVELCAFTESDVAVFIEGGATYPRVAYSSMVQVGYGISSLASYGVYERNLIARANIGIIFEEAYSQATPTGNVVRHNVLYRCTDGLYLGTETTGTQIYENLLWECSRAARDLGQNAWAPYGRGNWYSDYRGPDADGDGIGDLPVMFGGGGQDAAPLMERGFYPGLPGVVGTMREQAVTLEDRTGMQVTLPARVAALPHERFIGFQGMPIDMANDLAILFVFESPVPSQFHMRNVFLPLDIVFFAGDGAFLGKTTMQADSRDLYGAADPFTMALEVPAGRLADLGLTREVRLIQNP</sequence>
<dbReference type="SMART" id="SM00710">
    <property type="entry name" value="PbH1"/>
    <property type="match status" value="10"/>
</dbReference>
<organism evidence="2 3">
    <name type="scientific">Bipolaricaulis sibiricus</name>
    <dbReference type="NCBI Taxonomy" id="2501609"/>
    <lineage>
        <taxon>Bacteria</taxon>
        <taxon>Candidatus Bipolaricaulota</taxon>
        <taxon>Candidatus Bipolaricaulia</taxon>
        <taxon>Candidatus Bipolaricaulales</taxon>
        <taxon>Candidatus Bipolaricaulaceae</taxon>
        <taxon>Candidatus Bipolaricaulis</taxon>
    </lineage>
</organism>
<proteinExistence type="predicted"/>
<dbReference type="Pfam" id="PF02643">
    <property type="entry name" value="DUF192"/>
    <property type="match status" value="1"/>
</dbReference>
<accession>A0A410FSP8</accession>
<dbReference type="PANTHER" id="PTHR37953:SF1">
    <property type="entry name" value="UPF0127 PROTEIN MJ1496"/>
    <property type="match status" value="1"/>
</dbReference>
<dbReference type="Pfam" id="PF13229">
    <property type="entry name" value="Beta_helix"/>
    <property type="match status" value="1"/>
</dbReference>
<protein>
    <recommendedName>
        <fullName evidence="1">Right handed beta helix domain-containing protein</fullName>
    </recommendedName>
</protein>
<gene>
    <name evidence="2" type="ORF">BIP78_0275</name>
</gene>
<reference evidence="3" key="1">
    <citation type="submission" date="2018-12" db="EMBL/GenBank/DDBJ databases">
        <title>Complete genome sequence of an uncultured bacterium of the candidate phylum Bipolaricaulota.</title>
        <authorList>
            <person name="Kadnikov V.V."/>
            <person name="Mardanov A.V."/>
            <person name="Beletsky A.V."/>
            <person name="Frank Y.A."/>
            <person name="Karnachuk O.V."/>
            <person name="Ravin N.V."/>
        </authorList>
    </citation>
    <scope>NUCLEOTIDE SEQUENCE [LARGE SCALE GENOMIC DNA]</scope>
</reference>
<evidence type="ECO:0000313" key="2">
    <source>
        <dbReference type="EMBL" id="QAA76043.1"/>
    </source>
</evidence>
<dbReference type="Gene3D" id="2.60.120.1140">
    <property type="entry name" value="Protein of unknown function DUF192"/>
    <property type="match status" value="1"/>
</dbReference>
<dbReference type="Proteomes" id="UP000287233">
    <property type="component" value="Chromosome"/>
</dbReference>
<dbReference type="InterPro" id="IPR039448">
    <property type="entry name" value="Beta_helix"/>
</dbReference>